<feature type="transmembrane region" description="Helical" evidence="5">
    <location>
        <begin position="87"/>
        <end position="116"/>
    </location>
</feature>
<dbReference type="AlphaFoldDB" id="A0AA46TL75"/>
<dbReference type="Gene3D" id="1.20.1250.20">
    <property type="entry name" value="MFS general substrate transporter like domains"/>
    <property type="match status" value="2"/>
</dbReference>
<dbReference type="InterPro" id="IPR011701">
    <property type="entry name" value="MFS"/>
</dbReference>
<dbReference type="Pfam" id="PF07690">
    <property type="entry name" value="MFS_1"/>
    <property type="match status" value="1"/>
</dbReference>
<feature type="transmembrane region" description="Helical" evidence="5">
    <location>
        <begin position="248"/>
        <end position="267"/>
    </location>
</feature>
<keyword evidence="2 5" id="KW-0812">Transmembrane</keyword>
<dbReference type="EMBL" id="CP094970">
    <property type="protein sequence ID" value="UYM06473.1"/>
    <property type="molecule type" value="Genomic_DNA"/>
</dbReference>
<evidence type="ECO:0000313" key="7">
    <source>
        <dbReference type="Proteomes" id="UP001164390"/>
    </source>
</evidence>
<dbReference type="RefSeq" id="WP_271635378.1">
    <property type="nucleotide sequence ID" value="NZ_CP094970.1"/>
</dbReference>
<keyword evidence="3 5" id="KW-1133">Transmembrane helix</keyword>
<gene>
    <name evidence="6" type="ORF">L0C25_05200</name>
</gene>
<feature type="transmembrane region" description="Helical" evidence="5">
    <location>
        <begin position="337"/>
        <end position="355"/>
    </location>
</feature>
<evidence type="ECO:0000256" key="3">
    <source>
        <dbReference type="ARBA" id="ARBA00022989"/>
    </source>
</evidence>
<organism evidence="6 7">
    <name type="scientific">Solicola gregarius</name>
    <dbReference type="NCBI Taxonomy" id="2908642"/>
    <lineage>
        <taxon>Bacteria</taxon>
        <taxon>Bacillati</taxon>
        <taxon>Actinomycetota</taxon>
        <taxon>Actinomycetes</taxon>
        <taxon>Propionibacteriales</taxon>
        <taxon>Nocardioidaceae</taxon>
        <taxon>Solicola</taxon>
    </lineage>
</organism>
<dbReference type="KEGG" id="sgrg:L0C25_05200"/>
<feature type="transmembrane region" description="Helical" evidence="5">
    <location>
        <begin position="212"/>
        <end position="236"/>
    </location>
</feature>
<evidence type="ECO:0000256" key="2">
    <source>
        <dbReference type="ARBA" id="ARBA00022692"/>
    </source>
</evidence>
<feature type="transmembrane region" description="Helical" evidence="5">
    <location>
        <begin position="361"/>
        <end position="382"/>
    </location>
</feature>
<feature type="transmembrane region" description="Helical" evidence="5">
    <location>
        <begin position="54"/>
        <end position="75"/>
    </location>
</feature>
<dbReference type="SUPFAM" id="SSF103473">
    <property type="entry name" value="MFS general substrate transporter"/>
    <property type="match status" value="1"/>
</dbReference>
<evidence type="ECO:0000313" key="6">
    <source>
        <dbReference type="EMBL" id="UYM06473.1"/>
    </source>
</evidence>
<dbReference type="GO" id="GO:0022857">
    <property type="term" value="F:transmembrane transporter activity"/>
    <property type="evidence" value="ECO:0007669"/>
    <property type="project" value="InterPro"/>
</dbReference>
<feature type="transmembrane region" description="Helical" evidence="5">
    <location>
        <begin position="15"/>
        <end position="34"/>
    </location>
</feature>
<dbReference type="GO" id="GO:0016020">
    <property type="term" value="C:membrane"/>
    <property type="evidence" value="ECO:0007669"/>
    <property type="project" value="UniProtKB-SubCell"/>
</dbReference>
<feature type="transmembrane region" description="Helical" evidence="5">
    <location>
        <begin position="303"/>
        <end position="325"/>
    </location>
</feature>
<proteinExistence type="predicted"/>
<evidence type="ECO:0000256" key="1">
    <source>
        <dbReference type="ARBA" id="ARBA00004141"/>
    </source>
</evidence>
<dbReference type="InterPro" id="IPR036259">
    <property type="entry name" value="MFS_trans_sf"/>
</dbReference>
<protein>
    <submittedName>
        <fullName evidence="6">MFS transporter</fullName>
    </submittedName>
</protein>
<evidence type="ECO:0000256" key="4">
    <source>
        <dbReference type="ARBA" id="ARBA00023136"/>
    </source>
</evidence>
<dbReference type="PANTHER" id="PTHR23514">
    <property type="entry name" value="BYPASS OF STOP CODON PROTEIN 6"/>
    <property type="match status" value="1"/>
</dbReference>
<dbReference type="Proteomes" id="UP001164390">
    <property type="component" value="Chromosome"/>
</dbReference>
<dbReference type="PANTHER" id="PTHR23514:SF13">
    <property type="entry name" value="INNER MEMBRANE PROTEIN YBJJ"/>
    <property type="match status" value="1"/>
</dbReference>
<name>A0AA46TL75_9ACTN</name>
<sequence>MSEPRAQAAQAIGRLPRVAVTATFAVHALLFASWTAHIPQVKSDLGLTDASLGTALLGAPVGSILATIGVGWLLPRLGSATVVRATLVGYTLAGMTVGMAGSGLTLFAALLLWGAFQGSLDVAMNTQGVTVERTIGRPIMAGLHGAWSIGGFVGAGIGTVGVSVGIALTPQLAVEGLVVLAVVGTLTMRMLPDPESPDEPRGDRKRRTFTPTVLVLGAVAFACMIGEGAAADWSAVYLHDVIDASPTYAGLGFAVFSLAMLTLRLAGNRLMLRFAPRDLLPTCAGVATIGMLVALLVDNQYVALLGFGTLGVGLALVVPTAFSAAGKLGGDSAGSSIATVAAIGWTGFMCGPPLIGHLANAVGLSGALLLLPVLTAAIAIAIRSSSAFDGGVDTR</sequence>
<evidence type="ECO:0000256" key="5">
    <source>
        <dbReference type="SAM" id="Phobius"/>
    </source>
</evidence>
<keyword evidence="7" id="KW-1185">Reference proteome</keyword>
<dbReference type="CDD" id="cd17393">
    <property type="entry name" value="MFS_MosC_like"/>
    <property type="match status" value="1"/>
</dbReference>
<accession>A0AA46TL75</accession>
<reference evidence="6" key="1">
    <citation type="submission" date="2022-01" db="EMBL/GenBank/DDBJ databases">
        <title>Nocardioidaceae gen. sp. A5X3R13.</title>
        <authorList>
            <person name="Lopez Marin M.A."/>
            <person name="Uhlik O."/>
        </authorList>
    </citation>
    <scope>NUCLEOTIDE SEQUENCE</scope>
    <source>
        <strain evidence="6">A5X3R13</strain>
    </source>
</reference>
<keyword evidence="4 5" id="KW-0472">Membrane</keyword>
<dbReference type="InterPro" id="IPR051788">
    <property type="entry name" value="MFS_Transporter"/>
</dbReference>
<comment type="subcellular location">
    <subcellularLocation>
        <location evidence="1">Membrane</location>
        <topology evidence="1">Multi-pass membrane protein</topology>
    </subcellularLocation>
</comment>